<dbReference type="InterPro" id="IPR005162">
    <property type="entry name" value="Retrotrans_gag_dom"/>
</dbReference>
<keyword evidence="5" id="KW-1185">Reference proteome</keyword>
<evidence type="ECO:0000313" key="5">
    <source>
        <dbReference type="Proteomes" id="UP000595140"/>
    </source>
</evidence>
<feature type="region of interest" description="Disordered" evidence="2">
    <location>
        <begin position="232"/>
        <end position="305"/>
    </location>
</feature>
<organism evidence="4 5">
    <name type="scientific">Cuscuta campestris</name>
    <dbReference type="NCBI Taxonomy" id="132261"/>
    <lineage>
        <taxon>Eukaryota</taxon>
        <taxon>Viridiplantae</taxon>
        <taxon>Streptophyta</taxon>
        <taxon>Embryophyta</taxon>
        <taxon>Tracheophyta</taxon>
        <taxon>Spermatophyta</taxon>
        <taxon>Magnoliopsida</taxon>
        <taxon>eudicotyledons</taxon>
        <taxon>Gunneridae</taxon>
        <taxon>Pentapetalae</taxon>
        <taxon>asterids</taxon>
        <taxon>lamiids</taxon>
        <taxon>Solanales</taxon>
        <taxon>Convolvulaceae</taxon>
        <taxon>Cuscuteae</taxon>
        <taxon>Cuscuta</taxon>
        <taxon>Cuscuta subgen. Grammica</taxon>
        <taxon>Cuscuta sect. Cleistogrammica</taxon>
    </lineage>
</organism>
<evidence type="ECO:0000259" key="3">
    <source>
        <dbReference type="Pfam" id="PF03732"/>
    </source>
</evidence>
<feature type="region of interest" description="Disordered" evidence="2">
    <location>
        <begin position="741"/>
        <end position="777"/>
    </location>
</feature>
<feature type="coiled-coil region" evidence="1">
    <location>
        <begin position="201"/>
        <end position="228"/>
    </location>
</feature>
<accession>A0A484NI47</accession>
<dbReference type="Proteomes" id="UP000595140">
    <property type="component" value="Unassembled WGS sequence"/>
</dbReference>
<feature type="compositionally biased region" description="Gly residues" evidence="2">
    <location>
        <begin position="871"/>
        <end position="882"/>
    </location>
</feature>
<feature type="compositionally biased region" description="Basic and acidic residues" evidence="2">
    <location>
        <begin position="243"/>
        <end position="261"/>
    </location>
</feature>
<evidence type="ECO:0000256" key="2">
    <source>
        <dbReference type="SAM" id="MobiDB-lite"/>
    </source>
</evidence>
<sequence>MEENNGRRRTVLQAMSPAYVEEDPIGLPNTDAHTFEIKPAMIQMVSNNQFGGMKGEDPRAHMLWFSRTCQTLKMNGVTSDRIKLSLFPFSLRDRAARWLNTFSKGHFKTWEALHQAFMHKYFPPSAIAKIKRSIQNFSQDSIESLSEAWERFKDLKIKCPPALIDADSLMFHFYQGLLVPSKKELDHSSKRQAEDPTTEMKKMLEAKDKKNEERIQRLEESMRQLMEQMTIRPPGTLPAKTENNPREHLKAVTLRSGKETKGIGQSSEPTLKDYVAEPVNEPTEKKKEEEKKDKEPFQSQYPNSDLPLKKVTIPFPSRVKKSKDEKAFKKFLDIMGQVEVKLPLVDVLTEMPKYAKFLKDLVTHKRDWEELPMINLNASYSALLLQHMPEKCKDPGSVETLLGLEEILKVEGIEPSKCEDVQEVEAKGLDSLELKPLPKHLEYAFLDDEGKCPVVIASDLSMADYPANGLDLPFATPEARDRYRDWGSKKVLTPPMILDHAALESMGYWEEVDDFLHDPKWRRLLSLRAQASVPLTMEFICSLRFGVYGSRVRDVEGVHPSVRTTFTLRGTRFDIPVLDLGRLLGIYTPEETSSPDFLALPRRLPLDVDVKAFWRTHSRSTRDFSNKYSSSSDWRSPAWRILSHLLCCSYFGRHKNANRVYDTDLIFFWSLESHTPVDLSSFVGRFLFDQSTGNRHHIQAGPIITLLARALVPTIVIPDLLPEESSVRPITSESLIHMGFRKRPRDTTYEPDQDTGTGSPSYMPASMPADGASSSAVPRPLPTTFEELTTAFGDLRTSIDSRFQLYEQRWTAFEQRQETCWKEIQDHQHRIETSLAEQGTQIAHILDYVEAQQRVPSTTRQRGRGPRHGGGRGQGGGIGGGEVVSTGEDTARSSFDEESVELSGVEGEDDGDSDTAGCWVGTGTAVGTGDTAGCCGIGSAGVIEPDRRYHFPGRAAHWRKELERRCHADGHHGHLMTSHRDCHDPVLHHEQIVLEIQ</sequence>
<proteinExistence type="predicted"/>
<reference evidence="4 5" key="1">
    <citation type="submission" date="2018-04" db="EMBL/GenBank/DDBJ databases">
        <authorList>
            <person name="Vogel A."/>
        </authorList>
    </citation>
    <scope>NUCLEOTIDE SEQUENCE [LARGE SCALE GENOMIC DNA]</scope>
</reference>
<protein>
    <recommendedName>
        <fullName evidence="3">Retrotransposon gag domain-containing protein</fullName>
    </recommendedName>
</protein>
<dbReference type="PANTHER" id="PTHR33223:SF11">
    <property type="entry name" value="ELEMENT PROTEIN, PUTATIVE-RELATED"/>
    <property type="match status" value="1"/>
</dbReference>
<feature type="region of interest" description="Disordered" evidence="2">
    <location>
        <begin position="854"/>
        <end position="914"/>
    </location>
</feature>
<evidence type="ECO:0000256" key="1">
    <source>
        <dbReference type="SAM" id="Coils"/>
    </source>
</evidence>
<name>A0A484NI47_9ASTE</name>
<dbReference type="AlphaFoldDB" id="A0A484NI47"/>
<feature type="compositionally biased region" description="Basic and acidic residues" evidence="2">
    <location>
        <begin position="282"/>
        <end position="296"/>
    </location>
</feature>
<keyword evidence="1" id="KW-0175">Coiled coil</keyword>
<feature type="domain" description="Retrotransposon gag" evidence="3">
    <location>
        <begin position="86"/>
        <end position="177"/>
    </location>
</feature>
<dbReference type="PANTHER" id="PTHR33223">
    <property type="entry name" value="CCHC-TYPE DOMAIN-CONTAINING PROTEIN"/>
    <property type="match status" value="1"/>
</dbReference>
<feature type="compositionally biased region" description="Basic residues" evidence="2">
    <location>
        <begin position="861"/>
        <end position="870"/>
    </location>
</feature>
<dbReference type="EMBL" id="OOIL02006718">
    <property type="protein sequence ID" value="VFR00791.1"/>
    <property type="molecule type" value="Genomic_DNA"/>
</dbReference>
<feature type="compositionally biased region" description="Acidic residues" evidence="2">
    <location>
        <begin position="896"/>
        <end position="913"/>
    </location>
</feature>
<gene>
    <name evidence="4" type="ORF">CCAM_LOCUS42566</name>
</gene>
<dbReference type="Pfam" id="PF03732">
    <property type="entry name" value="Retrotrans_gag"/>
    <property type="match status" value="1"/>
</dbReference>
<evidence type="ECO:0000313" key="4">
    <source>
        <dbReference type="EMBL" id="VFR00791.1"/>
    </source>
</evidence>